<organism evidence="2 3">
    <name type="scientific">Melittangium boletus DSM 14713</name>
    <dbReference type="NCBI Taxonomy" id="1294270"/>
    <lineage>
        <taxon>Bacteria</taxon>
        <taxon>Pseudomonadati</taxon>
        <taxon>Myxococcota</taxon>
        <taxon>Myxococcia</taxon>
        <taxon>Myxococcales</taxon>
        <taxon>Cystobacterineae</taxon>
        <taxon>Archangiaceae</taxon>
        <taxon>Melittangium</taxon>
    </lineage>
</organism>
<dbReference type="SUPFAM" id="SSF55729">
    <property type="entry name" value="Acyl-CoA N-acyltransferases (Nat)"/>
    <property type="match status" value="1"/>
</dbReference>
<dbReference type="AlphaFoldDB" id="A0A250IBU0"/>
<accession>A0A250IBU0</accession>
<keyword evidence="3" id="KW-1185">Reference proteome</keyword>
<sequence length="275" mass="29498">MTRPLYANLALARRLERVDALHLADYARGFARLFPDSGAEVLEVAGGIASFSRVDVPINRATALGMEGPVSEAELRRVEDFYRGHGVGPAVELCPLAHPSLMELLAARGYRARRFLQVGFLPLGPEALKQPSPPPGFEVSSAGEDEVETWVRTIAAGIGERDDEPPDSISSTVARVASRFEGVRLYLARLEGEVVAAAGLRVRDGVATVFSAATRVAFRGRGAQTALIQARLRDALALGCDLALVITSPEGGSMANEARAGFRVGYTRVLMDLER</sequence>
<dbReference type="Gene3D" id="3.40.630.30">
    <property type="match status" value="1"/>
</dbReference>
<protein>
    <recommendedName>
        <fullName evidence="1">N-acetyltransferase domain-containing protein</fullName>
    </recommendedName>
</protein>
<dbReference type="PROSITE" id="PS51186">
    <property type="entry name" value="GNAT"/>
    <property type="match status" value="1"/>
</dbReference>
<dbReference type="RefSeq" id="WP_095977276.1">
    <property type="nucleotide sequence ID" value="NZ_CP022163.1"/>
</dbReference>
<evidence type="ECO:0000259" key="1">
    <source>
        <dbReference type="PROSITE" id="PS51186"/>
    </source>
</evidence>
<evidence type="ECO:0000313" key="2">
    <source>
        <dbReference type="EMBL" id="ATB28607.1"/>
    </source>
</evidence>
<reference evidence="2 3" key="1">
    <citation type="submission" date="2017-06" db="EMBL/GenBank/DDBJ databases">
        <authorList>
            <person name="Kim H.J."/>
            <person name="Triplett B.A."/>
        </authorList>
    </citation>
    <scope>NUCLEOTIDE SEQUENCE [LARGE SCALE GENOMIC DNA]</scope>
    <source>
        <strain evidence="2 3">DSM 14713</strain>
    </source>
</reference>
<dbReference type="OrthoDB" id="2350893at2"/>
<gene>
    <name evidence="2" type="ORF">MEBOL_002056</name>
</gene>
<dbReference type="InterPro" id="IPR000182">
    <property type="entry name" value="GNAT_dom"/>
</dbReference>
<feature type="domain" description="N-acetyltransferase" evidence="1">
    <location>
        <begin position="137"/>
        <end position="275"/>
    </location>
</feature>
<name>A0A250IBU0_9BACT</name>
<dbReference type="KEGG" id="mbd:MEBOL_002056"/>
<dbReference type="Pfam" id="PF13480">
    <property type="entry name" value="Acetyltransf_6"/>
    <property type="match status" value="1"/>
</dbReference>
<dbReference type="GO" id="GO:0016747">
    <property type="term" value="F:acyltransferase activity, transferring groups other than amino-acyl groups"/>
    <property type="evidence" value="ECO:0007669"/>
    <property type="project" value="InterPro"/>
</dbReference>
<dbReference type="InterPro" id="IPR038740">
    <property type="entry name" value="BioF2-like_GNAT_dom"/>
</dbReference>
<dbReference type="InterPro" id="IPR016181">
    <property type="entry name" value="Acyl_CoA_acyltransferase"/>
</dbReference>
<evidence type="ECO:0000313" key="3">
    <source>
        <dbReference type="Proteomes" id="UP000217289"/>
    </source>
</evidence>
<dbReference type="CDD" id="cd04301">
    <property type="entry name" value="NAT_SF"/>
    <property type="match status" value="1"/>
</dbReference>
<dbReference type="Proteomes" id="UP000217289">
    <property type="component" value="Chromosome"/>
</dbReference>
<dbReference type="EMBL" id="CP022163">
    <property type="protein sequence ID" value="ATB28607.1"/>
    <property type="molecule type" value="Genomic_DNA"/>
</dbReference>
<proteinExistence type="predicted"/>